<feature type="compositionally biased region" description="Low complexity" evidence="1">
    <location>
        <begin position="601"/>
        <end position="619"/>
    </location>
</feature>
<feature type="compositionally biased region" description="Polar residues" evidence="1">
    <location>
        <begin position="197"/>
        <end position="209"/>
    </location>
</feature>
<sequence length="642" mass="70971">GRRTRWIGIWSTCPVFASSARVAAREHRTLDEVERDNRKRNAALRKAAHEARNASTSGEPEAESADSDAHQASLAKDSEDGSAGASEADSRKSDLEDDSQVESSESSDRSQDSGSDQMEVEESDEESVVEVMVKTEHSAEDRGSDSPQYPDEAEIVEEKIDVQVERSLSTVQEETASEDMEVPPALTETPLPEVQLTHPTSESQTSRSPVTVDARDEDMTPAQVESVSQAGAQITEDQAEFYPDSQAYYLATLQTSRYPEQRMSVATQTGAWISELRVCRNTFGLALDLTGLMIPVERLSPVECVATIQTLLPESGFKFQNVIPVWSDARISKVHSELIQLVCDDLQRLLSVELLEWRQLISEATRIFLSDEELDVLMTVTDGQTPETLTAIHEVKDSMAQMKKTQETLMAVMSALALRGAGNMDVKDEQEPLLNAARYQAPGSQSPEVPHVEAGYLAQDALESRFAEYQGRAETHMEAQRRQHLDEMTAFEKEFKTLRLERDQEREANKNLQSFLVGRLKKQVECQGVCDNGLKPVPKMTTQAYVSSDSTTGKPVSSGVNMGVPPVLRKQMVPPEVKTLYAIQTQVALRYLNETKENVARAATAKAAPTTAVKTEATADVQKAPAEGKPRKRSVRKPDRGR</sequence>
<gene>
    <name evidence="2" type="ORF">PHMEG_00022028</name>
</gene>
<dbReference type="OrthoDB" id="115434at2759"/>
<feature type="region of interest" description="Disordered" evidence="1">
    <location>
        <begin position="192"/>
        <end position="224"/>
    </location>
</feature>
<proteinExistence type="predicted"/>
<dbReference type="AlphaFoldDB" id="A0A225VJQ9"/>
<accession>A0A225VJQ9</accession>
<feature type="non-terminal residue" evidence="2">
    <location>
        <position position="1"/>
    </location>
</feature>
<name>A0A225VJQ9_9STRA</name>
<keyword evidence="3" id="KW-1185">Reference proteome</keyword>
<feature type="region of interest" description="Disordered" evidence="1">
    <location>
        <begin position="601"/>
        <end position="642"/>
    </location>
</feature>
<feature type="compositionally biased region" description="Basic and acidic residues" evidence="1">
    <location>
        <begin position="23"/>
        <end position="39"/>
    </location>
</feature>
<organism evidence="2 3">
    <name type="scientific">Phytophthora megakarya</name>
    <dbReference type="NCBI Taxonomy" id="4795"/>
    <lineage>
        <taxon>Eukaryota</taxon>
        <taxon>Sar</taxon>
        <taxon>Stramenopiles</taxon>
        <taxon>Oomycota</taxon>
        <taxon>Peronosporomycetes</taxon>
        <taxon>Peronosporales</taxon>
        <taxon>Peronosporaceae</taxon>
        <taxon>Phytophthora</taxon>
    </lineage>
</organism>
<feature type="compositionally biased region" description="Basic and acidic residues" evidence="1">
    <location>
        <begin position="133"/>
        <end position="144"/>
    </location>
</feature>
<reference evidence="3" key="1">
    <citation type="submission" date="2017-03" db="EMBL/GenBank/DDBJ databases">
        <title>Phytopthora megakarya and P. palmivora, two closely related causual agents of cacao black pod achieved similar genome size and gene model numbers by different mechanisms.</title>
        <authorList>
            <person name="Ali S."/>
            <person name="Shao J."/>
            <person name="Larry D.J."/>
            <person name="Kronmiller B."/>
            <person name="Shen D."/>
            <person name="Strem M.D."/>
            <person name="Melnick R.L."/>
            <person name="Guiltinan M.J."/>
            <person name="Tyler B.M."/>
            <person name="Meinhardt L.W."/>
            <person name="Bailey B.A."/>
        </authorList>
    </citation>
    <scope>NUCLEOTIDE SEQUENCE [LARGE SCALE GENOMIC DNA]</scope>
    <source>
        <strain evidence="3">zdho120</strain>
    </source>
</reference>
<evidence type="ECO:0000256" key="1">
    <source>
        <dbReference type="SAM" id="MobiDB-lite"/>
    </source>
</evidence>
<evidence type="ECO:0000313" key="3">
    <source>
        <dbReference type="Proteomes" id="UP000198211"/>
    </source>
</evidence>
<feature type="region of interest" description="Disordered" evidence="1">
    <location>
        <begin position="21"/>
        <end position="164"/>
    </location>
</feature>
<feature type="compositionally biased region" description="Acidic residues" evidence="1">
    <location>
        <begin position="118"/>
        <end position="128"/>
    </location>
</feature>
<dbReference type="EMBL" id="NBNE01004241">
    <property type="protein sequence ID" value="OWZ05811.1"/>
    <property type="molecule type" value="Genomic_DNA"/>
</dbReference>
<comment type="caution">
    <text evidence="2">The sequence shown here is derived from an EMBL/GenBank/DDBJ whole genome shotgun (WGS) entry which is preliminary data.</text>
</comment>
<evidence type="ECO:0000313" key="2">
    <source>
        <dbReference type="EMBL" id="OWZ05811.1"/>
    </source>
</evidence>
<dbReference type="Proteomes" id="UP000198211">
    <property type="component" value="Unassembled WGS sequence"/>
</dbReference>
<protein>
    <submittedName>
        <fullName evidence="2">Uncharacterized protein</fullName>
    </submittedName>
</protein>